<dbReference type="InterPro" id="IPR012340">
    <property type="entry name" value="NA-bd_OB-fold"/>
</dbReference>
<dbReference type="PANTHER" id="PTHR10302">
    <property type="entry name" value="SINGLE-STRANDED DNA-BINDING PROTEIN"/>
    <property type="match status" value="1"/>
</dbReference>
<dbReference type="OMA" id="FLRCNVW"/>
<dbReference type="NCBIfam" id="NF006297">
    <property type="entry name" value="PRK08486.1"/>
    <property type="match status" value="1"/>
</dbReference>
<comment type="function">
    <text evidence="1">Plays an important role in DNA replication, recombination and repair. Binds to ssDNA and to an array of partner proteins to recruit them to their sites of action during DNA metabolism.</text>
</comment>
<dbReference type="AlphaFoldDB" id="A0A2Z5V7L1"/>
<keyword evidence="1 3" id="KW-0238">DNA-binding</keyword>
<dbReference type="GO" id="GO:0006310">
    <property type="term" value="P:DNA recombination"/>
    <property type="evidence" value="ECO:0007669"/>
    <property type="project" value="UniProtKB-UniRule"/>
</dbReference>
<dbReference type="InterPro" id="IPR000424">
    <property type="entry name" value="Primosome_PriB/ssb"/>
</dbReference>
<dbReference type="GO" id="GO:0006281">
    <property type="term" value="P:DNA repair"/>
    <property type="evidence" value="ECO:0007669"/>
    <property type="project" value="UniProtKB-UniRule"/>
</dbReference>
<feature type="compositionally biased region" description="Low complexity" evidence="2">
    <location>
        <begin position="134"/>
        <end position="153"/>
    </location>
</feature>
<dbReference type="Pfam" id="PF00436">
    <property type="entry name" value="SSB"/>
    <property type="match status" value="1"/>
</dbReference>
<keyword evidence="1" id="KW-0233">DNA recombination</keyword>
<dbReference type="Gene3D" id="2.40.50.140">
    <property type="entry name" value="Nucleic acid-binding proteins"/>
    <property type="match status" value="1"/>
</dbReference>
<feature type="region of interest" description="Disordered" evidence="2">
    <location>
        <begin position="134"/>
        <end position="184"/>
    </location>
</feature>
<dbReference type="STRING" id="1172562.HCN_0388"/>
<dbReference type="RefSeq" id="WP_002957105.1">
    <property type="nucleotide sequence ID" value="NZ_AP017374.1"/>
</dbReference>
<dbReference type="GO" id="GO:0003697">
    <property type="term" value="F:single-stranded DNA binding"/>
    <property type="evidence" value="ECO:0007669"/>
    <property type="project" value="UniProtKB-UniRule"/>
</dbReference>
<dbReference type="PANTHER" id="PTHR10302:SF27">
    <property type="entry name" value="SINGLE-STRANDED DNA-BINDING PROTEIN"/>
    <property type="match status" value="1"/>
</dbReference>
<keyword evidence="1" id="KW-0235">DNA replication</keyword>
<organism evidence="3 4">
    <name type="scientific">Helicobacter cinaedi</name>
    <dbReference type="NCBI Taxonomy" id="213"/>
    <lineage>
        <taxon>Bacteria</taxon>
        <taxon>Pseudomonadati</taxon>
        <taxon>Campylobacterota</taxon>
        <taxon>Epsilonproteobacteria</taxon>
        <taxon>Campylobacterales</taxon>
        <taxon>Helicobacteraceae</taxon>
        <taxon>Helicobacter</taxon>
    </lineage>
</organism>
<dbReference type="EMBL" id="UGHX01000001">
    <property type="protein sequence ID" value="STP11455.1"/>
    <property type="molecule type" value="Genomic_DNA"/>
</dbReference>
<dbReference type="GO" id="GO:0006260">
    <property type="term" value="P:DNA replication"/>
    <property type="evidence" value="ECO:0007669"/>
    <property type="project" value="UniProtKB-UniRule"/>
</dbReference>
<comment type="caution">
    <text evidence="1">Lacks conserved residue(s) required for the propagation of feature annotation.</text>
</comment>
<protein>
    <recommendedName>
        <fullName evidence="1">Single-stranded DNA-binding protein</fullName>
        <shortName evidence="1">SSB</shortName>
    </recommendedName>
</protein>
<dbReference type="CDD" id="cd04496">
    <property type="entry name" value="SSB_OBF"/>
    <property type="match status" value="1"/>
</dbReference>
<evidence type="ECO:0000256" key="2">
    <source>
        <dbReference type="SAM" id="MobiDB-lite"/>
    </source>
</evidence>
<evidence type="ECO:0000313" key="4">
    <source>
        <dbReference type="Proteomes" id="UP000255103"/>
    </source>
</evidence>
<dbReference type="PROSITE" id="PS50935">
    <property type="entry name" value="SSB"/>
    <property type="match status" value="1"/>
</dbReference>
<accession>A0A2Z5V7L1</accession>
<keyword evidence="1" id="KW-0227">DNA damage</keyword>
<name>A0A2Z5V7L1_9HELI</name>
<proteinExistence type="inferred from homology"/>
<evidence type="ECO:0000313" key="3">
    <source>
        <dbReference type="EMBL" id="STP11455.1"/>
    </source>
</evidence>
<reference evidence="3 4" key="1">
    <citation type="submission" date="2018-06" db="EMBL/GenBank/DDBJ databases">
        <authorList>
            <consortium name="Pathogen Informatics"/>
            <person name="Doyle S."/>
        </authorList>
    </citation>
    <scope>NUCLEOTIDE SEQUENCE [LARGE SCALE GENOMIC DNA]</scope>
    <source>
        <strain evidence="3 4">NCTC12219</strain>
    </source>
</reference>
<keyword evidence="1" id="KW-0234">DNA repair</keyword>
<feature type="short sequence motif" description="Important for interaction with partner proteins" evidence="1">
    <location>
        <begin position="179"/>
        <end position="184"/>
    </location>
</feature>
<dbReference type="NCBIfam" id="TIGR00621">
    <property type="entry name" value="ssb"/>
    <property type="match status" value="1"/>
</dbReference>
<dbReference type="HAMAP" id="MF_00984">
    <property type="entry name" value="SSB"/>
    <property type="match status" value="1"/>
</dbReference>
<dbReference type="SUPFAM" id="SSF50249">
    <property type="entry name" value="Nucleic acid-binding proteins"/>
    <property type="match status" value="1"/>
</dbReference>
<dbReference type="GO" id="GO:0009295">
    <property type="term" value="C:nucleoid"/>
    <property type="evidence" value="ECO:0007669"/>
    <property type="project" value="TreeGrafter"/>
</dbReference>
<dbReference type="GeneID" id="66538878"/>
<gene>
    <name evidence="3" type="primary">ssb</name>
    <name evidence="3" type="ORF">NCTC12219_01347</name>
</gene>
<evidence type="ECO:0000256" key="1">
    <source>
        <dbReference type="HAMAP-Rule" id="MF_00984"/>
    </source>
</evidence>
<comment type="subunit">
    <text evidence="1">Homotetramer.</text>
</comment>
<dbReference type="InterPro" id="IPR011344">
    <property type="entry name" value="ssDNA-bd"/>
</dbReference>
<dbReference type="Proteomes" id="UP000255103">
    <property type="component" value="Unassembled WGS sequence"/>
</dbReference>
<sequence>MYNKVIMMGNLTRDVELRYLPSGSALATIGLASNRRYKKQDGSQGEEVCFVDVKLFGRSAEVANQYLRKGSKILIEGRLSFESWTDQSGAKKSKHTITAESMQMLDSKSMGESGAYSENGGGYNNAYSANPANTTNNGGYNNPNAGYNPQGYNQPQTYGGGREAAGGYSQNIPEINIDDEDLPF</sequence>